<protein>
    <recommendedName>
        <fullName evidence="2">Luciferase domain-containing protein</fullName>
    </recommendedName>
</protein>
<dbReference type="InterPro" id="IPR040841">
    <property type="entry name" value="Luciferase_dom"/>
</dbReference>
<feature type="domain" description="Luciferase" evidence="2">
    <location>
        <begin position="222"/>
        <end position="287"/>
    </location>
</feature>
<evidence type="ECO:0000313" key="4">
    <source>
        <dbReference type="Proteomes" id="UP000241462"/>
    </source>
</evidence>
<evidence type="ECO:0000259" key="2">
    <source>
        <dbReference type="Pfam" id="PF17648"/>
    </source>
</evidence>
<dbReference type="Proteomes" id="UP000241462">
    <property type="component" value="Unassembled WGS sequence"/>
</dbReference>
<feature type="region of interest" description="Disordered" evidence="1">
    <location>
        <begin position="117"/>
        <end position="140"/>
    </location>
</feature>
<dbReference type="PANTHER" id="PTHR38695">
    <property type="entry name" value="AMINO ACID PERMEASE_ SLC12A DOMAIN-CONTAINING PROTEIN"/>
    <property type="match status" value="1"/>
</dbReference>
<dbReference type="AlphaFoldDB" id="A0A2T3A037"/>
<dbReference type="OrthoDB" id="5358398at2759"/>
<keyword evidence="4" id="KW-1185">Reference proteome</keyword>
<reference evidence="3 4" key="1">
    <citation type="journal article" date="2018" name="Mycol. Prog.">
        <title>Coniella lustricola, a new species from submerged detritus.</title>
        <authorList>
            <person name="Raudabaugh D.B."/>
            <person name="Iturriaga T."/>
            <person name="Carver A."/>
            <person name="Mondo S."/>
            <person name="Pangilinan J."/>
            <person name="Lipzen A."/>
            <person name="He G."/>
            <person name="Amirebrahimi M."/>
            <person name="Grigoriev I.V."/>
            <person name="Miller A.N."/>
        </authorList>
    </citation>
    <scope>NUCLEOTIDE SEQUENCE [LARGE SCALE GENOMIC DNA]</scope>
    <source>
        <strain evidence="3 4">B22-T-1</strain>
    </source>
</reference>
<evidence type="ECO:0000256" key="1">
    <source>
        <dbReference type="SAM" id="MobiDB-lite"/>
    </source>
</evidence>
<accession>A0A2T3A037</accession>
<sequence length="303" mass="32854">MAAAASNMLATHLRPLLDGLSLSIRAIPRLVSLTLLMTVLGVSVPPAFSYARASYRGYLALGPGGIPYNVFGWALQGALQLLAHWDTRDPSPFTDPRNRRPYEPYGSCTFFQAPIPPRARHSAGGTGAGDGEESSSCRPEVPGYVAPQRQITQQPLGKQSKETRHRMTAYLEDLVKRNPGVLALKPSGLEGIGTPAVYLDTATATSTLPRGAVPKFMRTTKGEMVHVHSECSSHITLSMADAEEVVRKGWAERHRLSGVMGLPWGYVLIYAPRDDAEYEVWRAIVRAGLQFVCASAGRQVVTG</sequence>
<dbReference type="Pfam" id="PF17648">
    <property type="entry name" value="Luciferase"/>
    <property type="match status" value="1"/>
</dbReference>
<organism evidence="3 4">
    <name type="scientific">Coniella lustricola</name>
    <dbReference type="NCBI Taxonomy" id="2025994"/>
    <lineage>
        <taxon>Eukaryota</taxon>
        <taxon>Fungi</taxon>
        <taxon>Dikarya</taxon>
        <taxon>Ascomycota</taxon>
        <taxon>Pezizomycotina</taxon>
        <taxon>Sordariomycetes</taxon>
        <taxon>Sordariomycetidae</taxon>
        <taxon>Diaporthales</taxon>
        <taxon>Schizoparmaceae</taxon>
        <taxon>Coniella</taxon>
    </lineage>
</organism>
<dbReference type="EMBL" id="KZ678532">
    <property type="protein sequence ID" value="PSR80385.1"/>
    <property type="molecule type" value="Genomic_DNA"/>
</dbReference>
<name>A0A2T3A037_9PEZI</name>
<evidence type="ECO:0000313" key="3">
    <source>
        <dbReference type="EMBL" id="PSR80385.1"/>
    </source>
</evidence>
<proteinExistence type="predicted"/>
<dbReference type="PANTHER" id="PTHR38695:SF1">
    <property type="entry name" value="AMINO ACID PERMEASE_ SLC12A DOMAIN-CONTAINING PROTEIN"/>
    <property type="match status" value="1"/>
</dbReference>
<dbReference type="InParanoid" id="A0A2T3A037"/>
<gene>
    <name evidence="3" type="ORF">BD289DRAFT_440844</name>
</gene>
<dbReference type="InterPro" id="IPR048273">
    <property type="entry name" value="Luciferase"/>
</dbReference>
<dbReference type="STRING" id="2025994.A0A2T3A037"/>